<feature type="domain" description="EamA" evidence="9">
    <location>
        <begin position="9"/>
        <end position="143"/>
    </location>
</feature>
<gene>
    <name evidence="10" type="primary">rarD_1</name>
    <name evidence="10" type="ORF">ERS672216_00050</name>
</gene>
<feature type="transmembrane region" description="Helical" evidence="8">
    <location>
        <begin position="267"/>
        <end position="284"/>
    </location>
</feature>
<feature type="domain" description="EamA" evidence="9">
    <location>
        <begin position="158"/>
        <end position="283"/>
    </location>
</feature>
<keyword evidence="3" id="KW-0813">Transport</keyword>
<dbReference type="AlphaFoldDB" id="A0A128EBG7"/>
<dbReference type="InterPro" id="IPR004626">
    <property type="entry name" value="RarD"/>
</dbReference>
<comment type="similarity">
    <text evidence="2">Belongs to the EamA transporter family.</text>
</comment>
<sequence length="297" mass="33549">MKIKPNAKIGLFYGVASFTMWGLFPVYFKLLSNVGATEGLAHRLFWSVIFLYFFIVFTHKTKSLTRILHKRKLVKKLLISGVFITLNWGIYIYAVFSSQILEASLGQLINPLFFMFLGAIFLKERLNLAAKISIFIVFVAIAIQIYALGKIPFISIFLPASFAIYGLLKKRLQIPPMEGLFIETMMFLPLTLGYVIYLEFSGVGSFTHGYTWILLILSGLVTIVPMITFNIAAKHLSLSTLGFLQYTTPTIGVFLAVLAYGEHLNNAKIASFILIWISIAIVSFDSYHRHKKHKPNA</sequence>
<evidence type="ECO:0000256" key="2">
    <source>
        <dbReference type="ARBA" id="ARBA00007362"/>
    </source>
</evidence>
<dbReference type="PANTHER" id="PTHR22911">
    <property type="entry name" value="ACYL-MALONYL CONDENSING ENZYME-RELATED"/>
    <property type="match status" value="1"/>
</dbReference>
<feature type="transmembrane region" description="Helical" evidence="8">
    <location>
        <begin position="180"/>
        <end position="198"/>
    </location>
</feature>
<protein>
    <submittedName>
        <fullName evidence="10">RarD protein</fullName>
    </submittedName>
</protein>
<feature type="transmembrane region" description="Helical" evidence="8">
    <location>
        <begin position="9"/>
        <end position="28"/>
    </location>
</feature>
<feature type="transmembrane region" description="Helical" evidence="8">
    <location>
        <begin position="77"/>
        <end position="94"/>
    </location>
</feature>
<evidence type="ECO:0000259" key="9">
    <source>
        <dbReference type="Pfam" id="PF00892"/>
    </source>
</evidence>
<dbReference type="Pfam" id="PF00892">
    <property type="entry name" value="EamA"/>
    <property type="match status" value="2"/>
</dbReference>
<evidence type="ECO:0000313" key="11">
    <source>
        <dbReference type="Proteomes" id="UP000069632"/>
    </source>
</evidence>
<evidence type="ECO:0000256" key="3">
    <source>
        <dbReference type="ARBA" id="ARBA00022448"/>
    </source>
</evidence>
<dbReference type="SUPFAM" id="SSF103481">
    <property type="entry name" value="Multidrug resistance efflux transporter EmrE"/>
    <property type="match status" value="2"/>
</dbReference>
<dbReference type="Proteomes" id="UP000069632">
    <property type="component" value="Unassembled WGS sequence"/>
</dbReference>
<dbReference type="InterPro" id="IPR000620">
    <property type="entry name" value="EamA_dom"/>
</dbReference>
<keyword evidence="7 8" id="KW-0472">Membrane</keyword>
<evidence type="ECO:0000256" key="7">
    <source>
        <dbReference type="ARBA" id="ARBA00023136"/>
    </source>
</evidence>
<dbReference type="PANTHER" id="PTHR22911:SF137">
    <property type="entry name" value="SOLUTE CARRIER FAMILY 35 MEMBER G2-RELATED"/>
    <property type="match status" value="1"/>
</dbReference>
<dbReference type="RefSeq" id="WP_082255630.1">
    <property type="nucleotide sequence ID" value="NZ_CP053844.1"/>
</dbReference>
<feature type="transmembrane region" description="Helical" evidence="8">
    <location>
        <begin position="128"/>
        <end position="145"/>
    </location>
</feature>
<feature type="transmembrane region" description="Helical" evidence="8">
    <location>
        <begin position="40"/>
        <end position="57"/>
    </location>
</feature>
<name>A0A128EBG7_9BACT</name>
<dbReference type="EMBL" id="FIZP01000001">
    <property type="protein sequence ID" value="CZE45817.1"/>
    <property type="molecule type" value="Genomic_DNA"/>
</dbReference>
<feature type="transmembrane region" description="Helical" evidence="8">
    <location>
        <begin position="210"/>
        <end position="231"/>
    </location>
</feature>
<dbReference type="GO" id="GO:0005886">
    <property type="term" value="C:plasma membrane"/>
    <property type="evidence" value="ECO:0007669"/>
    <property type="project" value="UniProtKB-SubCell"/>
</dbReference>
<keyword evidence="11" id="KW-1185">Reference proteome</keyword>
<evidence type="ECO:0000313" key="10">
    <source>
        <dbReference type="EMBL" id="CZE45817.1"/>
    </source>
</evidence>
<evidence type="ECO:0000256" key="4">
    <source>
        <dbReference type="ARBA" id="ARBA00022475"/>
    </source>
</evidence>
<feature type="transmembrane region" description="Helical" evidence="8">
    <location>
        <begin position="100"/>
        <end position="121"/>
    </location>
</feature>
<comment type="subcellular location">
    <subcellularLocation>
        <location evidence="1">Cell membrane</location>
        <topology evidence="1">Multi-pass membrane protein</topology>
    </subcellularLocation>
</comment>
<evidence type="ECO:0000256" key="5">
    <source>
        <dbReference type="ARBA" id="ARBA00022692"/>
    </source>
</evidence>
<proteinExistence type="inferred from homology"/>
<dbReference type="NCBIfam" id="TIGR00688">
    <property type="entry name" value="rarD"/>
    <property type="match status" value="1"/>
</dbReference>
<feature type="transmembrane region" description="Helical" evidence="8">
    <location>
        <begin position="243"/>
        <end position="261"/>
    </location>
</feature>
<organism evidence="10 11">
    <name type="scientific">Campylobacter geochelonis</name>
    <dbReference type="NCBI Taxonomy" id="1780362"/>
    <lineage>
        <taxon>Bacteria</taxon>
        <taxon>Pseudomonadati</taxon>
        <taxon>Campylobacterota</taxon>
        <taxon>Epsilonproteobacteria</taxon>
        <taxon>Campylobacterales</taxon>
        <taxon>Campylobacteraceae</taxon>
        <taxon>Campylobacter</taxon>
    </lineage>
</organism>
<reference evidence="10 11" key="1">
    <citation type="submission" date="2016-02" db="EMBL/GenBank/DDBJ databases">
        <authorList>
            <consortium name="Pathogen Informatics"/>
        </authorList>
    </citation>
    <scope>NUCLEOTIDE SEQUENCE [LARGE SCALE GENOMIC DNA]</scope>
    <source>
        <strain evidence="10 11">RC20</strain>
    </source>
</reference>
<dbReference type="InterPro" id="IPR037185">
    <property type="entry name" value="EmrE-like"/>
</dbReference>
<accession>A0A128EBG7</accession>
<keyword evidence="6 8" id="KW-1133">Transmembrane helix</keyword>
<evidence type="ECO:0000256" key="6">
    <source>
        <dbReference type="ARBA" id="ARBA00022989"/>
    </source>
</evidence>
<evidence type="ECO:0000256" key="1">
    <source>
        <dbReference type="ARBA" id="ARBA00004651"/>
    </source>
</evidence>
<keyword evidence="4" id="KW-1003">Cell membrane</keyword>
<evidence type="ECO:0000256" key="8">
    <source>
        <dbReference type="SAM" id="Phobius"/>
    </source>
</evidence>
<keyword evidence="5 8" id="KW-0812">Transmembrane</keyword>